<protein>
    <submittedName>
        <fullName evidence="2">DinB family protein</fullName>
    </submittedName>
</protein>
<evidence type="ECO:0000259" key="1">
    <source>
        <dbReference type="Pfam" id="PF12867"/>
    </source>
</evidence>
<dbReference type="InterPro" id="IPR034660">
    <property type="entry name" value="DinB/YfiT-like"/>
</dbReference>
<dbReference type="Pfam" id="PF12867">
    <property type="entry name" value="DinB_2"/>
    <property type="match status" value="1"/>
</dbReference>
<dbReference type="Gene3D" id="1.20.120.450">
    <property type="entry name" value="dinb family like domain"/>
    <property type="match status" value="1"/>
</dbReference>
<dbReference type="EMBL" id="CP095071">
    <property type="protein sequence ID" value="UOQ86713.1"/>
    <property type="molecule type" value="Genomic_DNA"/>
</dbReference>
<dbReference type="SUPFAM" id="SSF109854">
    <property type="entry name" value="DinB/YfiT-like putative metalloenzymes"/>
    <property type="match status" value="1"/>
</dbReference>
<dbReference type="InterPro" id="IPR024775">
    <property type="entry name" value="DinB-like"/>
</dbReference>
<keyword evidence="3" id="KW-1185">Reference proteome</keyword>
<proteinExistence type="predicted"/>
<dbReference type="RefSeq" id="WP_244747076.1">
    <property type="nucleotide sequence ID" value="NZ_CP095071.1"/>
</dbReference>
<evidence type="ECO:0000313" key="3">
    <source>
        <dbReference type="Proteomes" id="UP000831537"/>
    </source>
</evidence>
<dbReference type="Proteomes" id="UP000831537">
    <property type="component" value="Chromosome"/>
</dbReference>
<feature type="domain" description="DinB-like" evidence="1">
    <location>
        <begin position="27"/>
        <end position="139"/>
    </location>
</feature>
<reference evidence="2 3" key="1">
    <citation type="submission" date="2022-04" db="EMBL/GenBank/DDBJ databases">
        <title>Gracilibacillus sp. isolated from saltern.</title>
        <authorList>
            <person name="Won M."/>
            <person name="Lee C.-M."/>
            <person name="Woen H.-Y."/>
            <person name="Kwon S.-W."/>
        </authorList>
    </citation>
    <scope>NUCLEOTIDE SEQUENCE [LARGE SCALE GENOMIC DNA]</scope>
    <source>
        <strain evidence="2 3">SSPM10-3</strain>
    </source>
</reference>
<evidence type="ECO:0000313" key="2">
    <source>
        <dbReference type="EMBL" id="UOQ86713.1"/>
    </source>
</evidence>
<name>A0ABY4GQN4_9BACI</name>
<gene>
    <name evidence="2" type="ORF">MUN87_07445</name>
</gene>
<sequence>MIEINSKEVILDQFKACYNTDTWFVSLQTALQGLSAEQACDYSNISVHSIFEIVNHLSFYNELEFNRFKGLEDNVQISGNKMTFEPLPEKSWELLVEELFQTMERWQSAIEQSDEKYIEKNAESLTYINLHNAYHIGQIVFIRKSLGRWNESQGFDYNV</sequence>
<organism evidence="2 3">
    <name type="scientific">Gracilibacillus salinarum</name>
    <dbReference type="NCBI Taxonomy" id="2932255"/>
    <lineage>
        <taxon>Bacteria</taxon>
        <taxon>Bacillati</taxon>
        <taxon>Bacillota</taxon>
        <taxon>Bacilli</taxon>
        <taxon>Bacillales</taxon>
        <taxon>Bacillaceae</taxon>
        <taxon>Gracilibacillus</taxon>
    </lineage>
</organism>
<accession>A0ABY4GQN4</accession>